<protein>
    <submittedName>
        <fullName evidence="3">Uncharacterized protein</fullName>
    </submittedName>
</protein>
<feature type="compositionally biased region" description="Basic and acidic residues" evidence="1">
    <location>
        <begin position="352"/>
        <end position="371"/>
    </location>
</feature>
<feature type="transmembrane region" description="Helical" evidence="2">
    <location>
        <begin position="12"/>
        <end position="34"/>
    </location>
</feature>
<keyword evidence="2" id="KW-0812">Transmembrane</keyword>
<gene>
    <name evidence="3" type="ORF">EUX98_g356</name>
</gene>
<evidence type="ECO:0000256" key="1">
    <source>
        <dbReference type="SAM" id="MobiDB-lite"/>
    </source>
</evidence>
<comment type="caution">
    <text evidence="3">The sequence shown here is derived from an EMBL/GenBank/DDBJ whole genome shotgun (WGS) entry which is preliminary data.</text>
</comment>
<feature type="transmembrane region" description="Helical" evidence="2">
    <location>
        <begin position="211"/>
        <end position="234"/>
    </location>
</feature>
<dbReference type="Proteomes" id="UP000308730">
    <property type="component" value="Unassembled WGS sequence"/>
</dbReference>
<keyword evidence="4" id="KW-1185">Reference proteome</keyword>
<feature type="transmembrane region" description="Helical" evidence="2">
    <location>
        <begin position="182"/>
        <end position="205"/>
    </location>
</feature>
<keyword evidence="2" id="KW-0472">Membrane</keyword>
<feature type="transmembrane region" description="Helical" evidence="2">
    <location>
        <begin position="100"/>
        <end position="122"/>
    </location>
</feature>
<dbReference type="EMBL" id="SGPM01000003">
    <property type="protein sequence ID" value="THH33834.1"/>
    <property type="molecule type" value="Genomic_DNA"/>
</dbReference>
<evidence type="ECO:0000313" key="4">
    <source>
        <dbReference type="Proteomes" id="UP000308730"/>
    </source>
</evidence>
<accession>A0A4S4N487</accession>
<sequence>MKQFPLDKTFIVSLWLEAMFFMGIVFFCIATMHLGMNCFRMIRGYVEHVNDPGGAVGYLGNLAPWDHVFKDTLYATQEILGDGVAIYRCWVIWNRDWRIVILPLMLFIVSIISGYTVCGLYTSQVAGSTVFAPRLTHWISTFYAVAVVQSAMTTGLMAFRIWKTDQRSSSFRANESNLMPVLRILVESAALQLIVETLLLSLYASDYNPQYILLEIVTPLVGITFTAITIRLTLRMSGALDPSKASLGLTHSSNLNTSHAQIATIGSMPMRPIAINITKDVHHHHAAAAGAYYPPHHHRKTASVPVSMGGEGDVFYEEMHGRGGALGGDEKLNVDDDRLSLVYTTSSSAVSSEKKIRPSSELEGTVERPRNALDAYHAV</sequence>
<proteinExistence type="predicted"/>
<organism evidence="3 4">
    <name type="scientific">Antrodiella citrinella</name>
    <dbReference type="NCBI Taxonomy" id="2447956"/>
    <lineage>
        <taxon>Eukaryota</taxon>
        <taxon>Fungi</taxon>
        <taxon>Dikarya</taxon>
        <taxon>Basidiomycota</taxon>
        <taxon>Agaricomycotina</taxon>
        <taxon>Agaricomycetes</taxon>
        <taxon>Polyporales</taxon>
        <taxon>Steccherinaceae</taxon>
        <taxon>Antrodiella</taxon>
    </lineage>
</organism>
<dbReference type="OrthoDB" id="3346544at2759"/>
<keyword evidence="2" id="KW-1133">Transmembrane helix</keyword>
<evidence type="ECO:0000313" key="3">
    <source>
        <dbReference type="EMBL" id="THH33834.1"/>
    </source>
</evidence>
<feature type="region of interest" description="Disordered" evidence="1">
    <location>
        <begin position="347"/>
        <end position="379"/>
    </location>
</feature>
<evidence type="ECO:0000256" key="2">
    <source>
        <dbReference type="SAM" id="Phobius"/>
    </source>
</evidence>
<reference evidence="3 4" key="1">
    <citation type="submission" date="2019-02" db="EMBL/GenBank/DDBJ databases">
        <title>Genome sequencing of the rare red list fungi Antrodiella citrinella (Flaviporus citrinellus).</title>
        <authorList>
            <person name="Buettner E."/>
            <person name="Kellner H."/>
        </authorList>
    </citation>
    <scope>NUCLEOTIDE SEQUENCE [LARGE SCALE GENOMIC DNA]</scope>
    <source>
        <strain evidence="3 4">DSM 108506</strain>
    </source>
</reference>
<name>A0A4S4N487_9APHY</name>
<dbReference type="AlphaFoldDB" id="A0A4S4N487"/>
<feature type="transmembrane region" description="Helical" evidence="2">
    <location>
        <begin position="142"/>
        <end position="162"/>
    </location>
</feature>